<dbReference type="Gene3D" id="3.10.105.10">
    <property type="entry name" value="Dipeptide-binding Protein, Domain 3"/>
    <property type="match status" value="1"/>
</dbReference>
<dbReference type="CDD" id="cd13639">
    <property type="entry name" value="PBP2_OpuAC_like"/>
    <property type="match status" value="1"/>
</dbReference>
<dbReference type="EMBL" id="LNQE01001842">
    <property type="protein sequence ID" value="KUG04713.1"/>
    <property type="molecule type" value="Genomic_DNA"/>
</dbReference>
<evidence type="ECO:0000256" key="3">
    <source>
        <dbReference type="ARBA" id="ARBA00022475"/>
    </source>
</evidence>
<dbReference type="PANTHER" id="PTHR47737:SF1">
    <property type="entry name" value="GLYCINE BETAINE_PROLINE BETAINE TRANSPORT SYSTEM PERMEASE PROTEIN PROW"/>
    <property type="match status" value="1"/>
</dbReference>
<dbReference type="GO" id="GO:0043190">
    <property type="term" value="C:ATP-binding cassette (ABC) transporter complex"/>
    <property type="evidence" value="ECO:0007669"/>
    <property type="project" value="InterPro"/>
</dbReference>
<evidence type="ECO:0000313" key="6">
    <source>
        <dbReference type="EMBL" id="KUG04713.1"/>
    </source>
</evidence>
<dbReference type="AlphaFoldDB" id="A0A0W8E839"/>
<dbReference type="SUPFAM" id="SSF53850">
    <property type="entry name" value="Periplasmic binding protein-like II"/>
    <property type="match status" value="2"/>
</dbReference>
<dbReference type="PROSITE" id="PS51257">
    <property type="entry name" value="PROKAR_LIPOPROTEIN"/>
    <property type="match status" value="1"/>
</dbReference>
<evidence type="ECO:0000256" key="4">
    <source>
        <dbReference type="ARBA" id="ARBA00023136"/>
    </source>
</evidence>
<feature type="domain" description="ABC-type glycine betaine transport system substrate-binding" evidence="5">
    <location>
        <begin position="205"/>
        <end position="306"/>
    </location>
</feature>
<dbReference type="GO" id="GO:0005275">
    <property type="term" value="F:amine transmembrane transporter activity"/>
    <property type="evidence" value="ECO:0007669"/>
    <property type="project" value="TreeGrafter"/>
</dbReference>
<dbReference type="Gene3D" id="3.40.190.100">
    <property type="entry name" value="Glycine betaine-binding periplasmic protein, domain 2"/>
    <property type="match status" value="1"/>
</dbReference>
<evidence type="ECO:0000259" key="5">
    <source>
        <dbReference type="Pfam" id="PF04069"/>
    </source>
</evidence>
<keyword evidence="4" id="KW-0472">Membrane</keyword>
<comment type="caution">
    <text evidence="6">The sequence shown here is derived from an EMBL/GenBank/DDBJ whole genome shotgun (WGS) entry which is preliminary data.</text>
</comment>
<protein>
    <submittedName>
        <fullName evidence="6">Glycine betaine abc transport system, glycine betaine-binding protein opuac</fullName>
    </submittedName>
</protein>
<proteinExistence type="predicted"/>
<keyword evidence="3" id="KW-1003">Cell membrane</keyword>
<dbReference type="PANTHER" id="PTHR47737">
    <property type="entry name" value="GLYCINE BETAINE/PROLINE BETAINE TRANSPORT SYSTEM PERMEASE PROTEIN PROW"/>
    <property type="match status" value="1"/>
</dbReference>
<name>A0A0W8E839_9ZZZZ</name>
<organism evidence="6">
    <name type="scientific">hydrocarbon metagenome</name>
    <dbReference type="NCBI Taxonomy" id="938273"/>
    <lineage>
        <taxon>unclassified sequences</taxon>
        <taxon>metagenomes</taxon>
        <taxon>ecological metagenomes</taxon>
    </lineage>
</organism>
<dbReference type="GO" id="GO:0031460">
    <property type="term" value="P:glycine betaine transport"/>
    <property type="evidence" value="ECO:0007669"/>
    <property type="project" value="TreeGrafter"/>
</dbReference>
<dbReference type="Pfam" id="PF04069">
    <property type="entry name" value="OpuAC"/>
    <property type="match status" value="2"/>
</dbReference>
<dbReference type="GO" id="GO:0015226">
    <property type="term" value="F:carnitine transmembrane transporter activity"/>
    <property type="evidence" value="ECO:0007669"/>
    <property type="project" value="TreeGrafter"/>
</dbReference>
<sequence length="307" mass="33657">MLRKKKLILIIAILAFAMFSVVGCGGGDTEPSDQADQTVKDKFGGQIIGIDPGAGIMAATENALEEYDLDYELMEGSGATMTATLQQAIDNNEWVVVTGWAPHWKFARWDLKFLEDPQGVYGEAETINTIVRLGLKEDLPEVYEVCDNFAWNSEQIGSAMGIADDVGDDVLAARQWVQENTDLVNSWLPEGYDAAKTVDNPTKETVTLLYVEWACARAETHVMADVIQNIMGYKVELLSLSAAAMYEGLANGQGDAIFTAWLPLTHGEYMKQVGERVEDLGPSYEGARIGLVVPAYVDINSIEEMNN</sequence>
<gene>
    <name evidence="6" type="ORF">ASZ90_017852</name>
</gene>
<dbReference type="InterPro" id="IPR007210">
    <property type="entry name" value="ABC_Gly_betaine_transp_sub-bd"/>
</dbReference>
<reference evidence="6" key="1">
    <citation type="journal article" date="2015" name="Proc. Natl. Acad. Sci. U.S.A.">
        <title>Networks of energetic and metabolic interactions define dynamics in microbial communities.</title>
        <authorList>
            <person name="Embree M."/>
            <person name="Liu J.K."/>
            <person name="Al-Bassam M.M."/>
            <person name="Zengler K."/>
        </authorList>
    </citation>
    <scope>NUCLEOTIDE SEQUENCE</scope>
</reference>
<feature type="domain" description="ABC-type glycine betaine transport system substrate-binding" evidence="5">
    <location>
        <begin position="35"/>
        <end position="179"/>
    </location>
</feature>
<evidence type="ECO:0000256" key="2">
    <source>
        <dbReference type="ARBA" id="ARBA00022448"/>
    </source>
</evidence>
<evidence type="ECO:0000256" key="1">
    <source>
        <dbReference type="ARBA" id="ARBA00004236"/>
    </source>
</evidence>
<comment type="subcellular location">
    <subcellularLocation>
        <location evidence="1">Cell membrane</location>
    </subcellularLocation>
</comment>
<accession>A0A0W8E839</accession>
<keyword evidence="2" id="KW-0813">Transport</keyword>
<dbReference type="GO" id="GO:0015871">
    <property type="term" value="P:choline transport"/>
    <property type="evidence" value="ECO:0007669"/>
    <property type="project" value="TreeGrafter"/>
</dbReference>